<evidence type="ECO:0000256" key="4">
    <source>
        <dbReference type="SAM" id="MobiDB-lite"/>
    </source>
</evidence>
<dbReference type="InterPro" id="IPR036318">
    <property type="entry name" value="FAD-bd_PCMH-like_sf"/>
</dbReference>
<dbReference type="PROSITE" id="PS51387">
    <property type="entry name" value="FAD_PCMH"/>
    <property type="match status" value="1"/>
</dbReference>
<gene>
    <name evidence="7" type="ORF">OsJ_21632</name>
</gene>
<evidence type="ECO:0000256" key="5">
    <source>
        <dbReference type="SAM" id="SignalP"/>
    </source>
</evidence>
<dbReference type="Pfam" id="PF08031">
    <property type="entry name" value="BBE"/>
    <property type="match status" value="1"/>
</dbReference>
<feature type="region of interest" description="Disordered" evidence="4">
    <location>
        <begin position="142"/>
        <end position="166"/>
    </location>
</feature>
<dbReference type="GO" id="GO:0071949">
    <property type="term" value="F:FAD binding"/>
    <property type="evidence" value="ECO:0007669"/>
    <property type="project" value="InterPro"/>
</dbReference>
<comment type="cofactor">
    <cofactor evidence="1">
        <name>FAD</name>
        <dbReference type="ChEBI" id="CHEBI:57692"/>
    </cofactor>
</comment>
<feature type="compositionally biased region" description="Low complexity" evidence="4">
    <location>
        <begin position="147"/>
        <end position="161"/>
    </location>
</feature>
<accession>B9FTP2</accession>
<keyword evidence="5" id="KW-0732">Signal</keyword>
<sequence length="513" mass="56925">MSTTPTAASRRLVLILCTLAISCSSGIAGFAAGDDDAFIRCLAAAAVPPRLVHTPGSASYAPTLVSSIRNLRFVTPGTPRPLAIVAAAEAGHAQAAVRCGRRHGVRVRARSGGHDYEGLSYLSLERRERFAVLDSPRSATSAWTPIAPRRGSGRAPRSASSTTPVGAASRTLAVPGRYGLAADNVLDAVLVDADGRLLNRTTMGEGLFWAIRGGGGESFGVVLSWKLRLVRVPETVTVFTIRRPRNQSATDLITKWQEISPSLPRDVILRVVVQSQHAQFESLFLGRCRRLARLMRARFPELGMTQSDCEEITWIQSTVYFAFYSSSKPLELLLDRGTEPDRYFKAKSDYVQEPIPRHAWESTWPWLEEHDAGLLILDPYGGEMARVSPAATPFPHRKGNLYNLQYYSFWFEHGAETLERHLSWVRGLYGEMEPYVSKNPRTGYVNYRDMDLGRNEIEGNVTSYTKGKVWGEKYFRGNFERLAAVKAMVDPDDFFRNEQSIPPLPAAKGWSSI</sequence>
<dbReference type="SUPFAM" id="SSF56176">
    <property type="entry name" value="FAD-binding/transporter-associated domain-like"/>
    <property type="match status" value="1"/>
</dbReference>
<keyword evidence="2" id="KW-0285">Flavoprotein</keyword>
<feature type="signal peptide" evidence="5">
    <location>
        <begin position="1"/>
        <end position="28"/>
    </location>
</feature>
<dbReference type="Gene3D" id="3.30.43.10">
    <property type="entry name" value="Uridine Diphospho-n-acetylenolpyruvylglucosamine Reductase, domain 2"/>
    <property type="match status" value="1"/>
</dbReference>
<dbReference type="EMBL" id="CM000143">
    <property type="protein sequence ID" value="EEE65853.1"/>
    <property type="molecule type" value="Genomic_DNA"/>
</dbReference>
<reference evidence="7" key="1">
    <citation type="journal article" date="2005" name="PLoS Biol.">
        <title>The genomes of Oryza sativa: a history of duplications.</title>
        <authorList>
            <person name="Yu J."/>
            <person name="Wang J."/>
            <person name="Lin W."/>
            <person name="Li S."/>
            <person name="Li H."/>
            <person name="Zhou J."/>
            <person name="Ni P."/>
            <person name="Dong W."/>
            <person name="Hu S."/>
            <person name="Zeng C."/>
            <person name="Zhang J."/>
            <person name="Zhang Y."/>
            <person name="Li R."/>
            <person name="Xu Z."/>
            <person name="Li S."/>
            <person name="Li X."/>
            <person name="Zheng H."/>
            <person name="Cong L."/>
            <person name="Lin L."/>
            <person name="Yin J."/>
            <person name="Geng J."/>
            <person name="Li G."/>
            <person name="Shi J."/>
            <person name="Liu J."/>
            <person name="Lv H."/>
            <person name="Li J."/>
            <person name="Wang J."/>
            <person name="Deng Y."/>
            <person name="Ran L."/>
            <person name="Shi X."/>
            <person name="Wang X."/>
            <person name="Wu Q."/>
            <person name="Li C."/>
            <person name="Ren X."/>
            <person name="Wang J."/>
            <person name="Wang X."/>
            <person name="Li D."/>
            <person name="Liu D."/>
            <person name="Zhang X."/>
            <person name="Ji Z."/>
            <person name="Zhao W."/>
            <person name="Sun Y."/>
            <person name="Zhang Z."/>
            <person name="Bao J."/>
            <person name="Han Y."/>
            <person name="Dong L."/>
            <person name="Ji J."/>
            <person name="Chen P."/>
            <person name="Wu S."/>
            <person name="Liu J."/>
            <person name="Xiao Y."/>
            <person name="Bu D."/>
            <person name="Tan J."/>
            <person name="Yang L."/>
            <person name="Ye C."/>
            <person name="Zhang J."/>
            <person name="Xu J."/>
            <person name="Zhou Y."/>
            <person name="Yu Y."/>
            <person name="Zhang B."/>
            <person name="Zhuang S."/>
            <person name="Wei H."/>
            <person name="Liu B."/>
            <person name="Lei M."/>
            <person name="Yu H."/>
            <person name="Li Y."/>
            <person name="Xu H."/>
            <person name="Wei S."/>
            <person name="He X."/>
            <person name="Fang L."/>
            <person name="Zhang Z."/>
            <person name="Zhang Y."/>
            <person name="Huang X."/>
            <person name="Su Z."/>
            <person name="Tong W."/>
            <person name="Li J."/>
            <person name="Tong Z."/>
            <person name="Li S."/>
            <person name="Ye J."/>
            <person name="Wang L."/>
            <person name="Fang L."/>
            <person name="Lei T."/>
            <person name="Chen C."/>
            <person name="Chen H."/>
            <person name="Xu Z."/>
            <person name="Li H."/>
            <person name="Huang H."/>
            <person name="Zhang F."/>
            <person name="Xu H."/>
            <person name="Li N."/>
            <person name="Zhao C."/>
            <person name="Li S."/>
            <person name="Dong L."/>
            <person name="Huang Y."/>
            <person name="Li L."/>
            <person name="Xi Y."/>
            <person name="Qi Q."/>
            <person name="Li W."/>
            <person name="Zhang B."/>
            <person name="Hu W."/>
            <person name="Zhang Y."/>
            <person name="Tian X."/>
            <person name="Jiao Y."/>
            <person name="Liang X."/>
            <person name="Jin J."/>
            <person name="Gao L."/>
            <person name="Zheng W."/>
            <person name="Hao B."/>
            <person name="Liu S."/>
            <person name="Wang W."/>
            <person name="Yuan L."/>
            <person name="Cao M."/>
            <person name="McDermott J."/>
            <person name="Samudrala R."/>
            <person name="Wang J."/>
            <person name="Wong G.K."/>
            <person name="Yang H."/>
        </authorList>
    </citation>
    <scope>NUCLEOTIDE SEQUENCE [LARGE SCALE GENOMIC DNA]</scope>
</reference>
<evidence type="ECO:0000313" key="7">
    <source>
        <dbReference type="EMBL" id="EEE65853.1"/>
    </source>
</evidence>
<evidence type="ECO:0000259" key="6">
    <source>
        <dbReference type="PROSITE" id="PS51387"/>
    </source>
</evidence>
<dbReference type="InterPro" id="IPR016169">
    <property type="entry name" value="FAD-bd_PCMH_sub2"/>
</dbReference>
<evidence type="ECO:0000256" key="2">
    <source>
        <dbReference type="ARBA" id="ARBA00022630"/>
    </source>
</evidence>
<organism evidence="7">
    <name type="scientific">Oryza sativa subsp. japonica</name>
    <name type="common">Rice</name>
    <dbReference type="NCBI Taxonomy" id="39947"/>
    <lineage>
        <taxon>Eukaryota</taxon>
        <taxon>Viridiplantae</taxon>
        <taxon>Streptophyta</taxon>
        <taxon>Embryophyta</taxon>
        <taxon>Tracheophyta</taxon>
        <taxon>Spermatophyta</taxon>
        <taxon>Magnoliopsida</taxon>
        <taxon>Liliopsida</taxon>
        <taxon>Poales</taxon>
        <taxon>Poaceae</taxon>
        <taxon>BOP clade</taxon>
        <taxon>Oryzoideae</taxon>
        <taxon>Oryzeae</taxon>
        <taxon>Oryzinae</taxon>
        <taxon>Oryza</taxon>
        <taxon>Oryza sativa</taxon>
    </lineage>
</organism>
<dbReference type="InterPro" id="IPR016166">
    <property type="entry name" value="FAD-bd_PCMH"/>
</dbReference>
<evidence type="ECO:0000256" key="3">
    <source>
        <dbReference type="ARBA" id="ARBA00022827"/>
    </source>
</evidence>
<dbReference type="InterPro" id="IPR016167">
    <property type="entry name" value="FAD-bd_PCMH_sub1"/>
</dbReference>
<dbReference type="Proteomes" id="UP000007752">
    <property type="component" value="Chromosome 6"/>
</dbReference>
<evidence type="ECO:0000256" key="1">
    <source>
        <dbReference type="ARBA" id="ARBA00001974"/>
    </source>
</evidence>
<dbReference type="InterPro" id="IPR012951">
    <property type="entry name" value="BBE"/>
</dbReference>
<proteinExistence type="predicted"/>
<dbReference type="GO" id="GO:0016491">
    <property type="term" value="F:oxidoreductase activity"/>
    <property type="evidence" value="ECO:0007669"/>
    <property type="project" value="InterPro"/>
</dbReference>
<dbReference type="AlphaFoldDB" id="B9FTP2"/>
<name>B9FTP2_ORYSJ</name>
<feature type="domain" description="FAD-binding PCMH-type" evidence="6">
    <location>
        <begin position="66"/>
        <end position="232"/>
    </location>
</feature>
<keyword evidence="3" id="KW-0274">FAD</keyword>
<dbReference type="PANTHER" id="PTHR32448">
    <property type="entry name" value="OS08G0158400 PROTEIN"/>
    <property type="match status" value="1"/>
</dbReference>
<dbReference type="Gene3D" id="3.30.465.10">
    <property type="match status" value="1"/>
</dbReference>
<feature type="chain" id="PRO_5002884101" description="FAD-binding PCMH-type domain-containing protein" evidence="5">
    <location>
        <begin position="29"/>
        <end position="513"/>
    </location>
</feature>
<dbReference type="Gene3D" id="3.40.462.20">
    <property type="match status" value="1"/>
</dbReference>
<reference evidence="7" key="2">
    <citation type="submission" date="2008-12" db="EMBL/GenBank/DDBJ databases">
        <title>Improved gene annotation of the rice (Oryza sativa) genomes.</title>
        <authorList>
            <person name="Wang J."/>
            <person name="Li R."/>
            <person name="Fan W."/>
            <person name="Huang Q."/>
            <person name="Zhang J."/>
            <person name="Zhou Y."/>
            <person name="Hu Y."/>
            <person name="Zi S."/>
            <person name="Li J."/>
            <person name="Ni P."/>
            <person name="Zheng H."/>
            <person name="Zhang Y."/>
            <person name="Zhao M."/>
            <person name="Hao Q."/>
            <person name="McDermott J."/>
            <person name="Samudrala R."/>
            <person name="Kristiansen K."/>
            <person name="Wong G.K.-S."/>
        </authorList>
    </citation>
    <scope>NUCLEOTIDE SEQUENCE</scope>
</reference>
<protein>
    <recommendedName>
        <fullName evidence="6">FAD-binding PCMH-type domain-containing protein</fullName>
    </recommendedName>
</protein>